<name>A0ABS4G764_9CLOT</name>
<organism evidence="2 3">
    <name type="scientific">Youngiibacter multivorans</name>
    <dbReference type="NCBI Taxonomy" id="937251"/>
    <lineage>
        <taxon>Bacteria</taxon>
        <taxon>Bacillati</taxon>
        <taxon>Bacillota</taxon>
        <taxon>Clostridia</taxon>
        <taxon>Eubacteriales</taxon>
        <taxon>Clostridiaceae</taxon>
        <taxon>Youngiibacter</taxon>
    </lineage>
</organism>
<evidence type="ECO:0000313" key="3">
    <source>
        <dbReference type="Proteomes" id="UP001519271"/>
    </source>
</evidence>
<gene>
    <name evidence="2" type="ORF">J2Z34_002793</name>
</gene>
<dbReference type="SMART" id="SM00507">
    <property type="entry name" value="HNHc"/>
    <property type="match status" value="1"/>
</dbReference>
<dbReference type="InterPro" id="IPR003615">
    <property type="entry name" value="HNH_nuc"/>
</dbReference>
<dbReference type="InterPro" id="IPR002711">
    <property type="entry name" value="HNH"/>
</dbReference>
<dbReference type="Proteomes" id="UP001519271">
    <property type="component" value="Unassembled WGS sequence"/>
</dbReference>
<dbReference type="Gene3D" id="1.10.30.50">
    <property type="match status" value="1"/>
</dbReference>
<sequence>MKLNNESEPIPEEILEENIRIKEKIAQKLSLKDLKRIAEKNESEIVSSRKVMSNAYIRDAYVAEYAKRKANGVCQLCGHKAPFSTSAGVPYLECHHIEWISNGGSDTIENTVALCPNCHRKMHVLNLISDKEKLIMAGK</sequence>
<feature type="domain" description="HNH nuclease" evidence="1">
    <location>
        <begin position="61"/>
        <end position="120"/>
    </location>
</feature>
<comment type="caution">
    <text evidence="2">The sequence shown here is derived from an EMBL/GenBank/DDBJ whole genome shotgun (WGS) entry which is preliminary data.</text>
</comment>
<dbReference type="Pfam" id="PF01844">
    <property type="entry name" value="HNH"/>
    <property type="match status" value="1"/>
</dbReference>
<reference evidence="2 3" key="1">
    <citation type="submission" date="2021-03" db="EMBL/GenBank/DDBJ databases">
        <title>Genomic Encyclopedia of Type Strains, Phase IV (KMG-IV): sequencing the most valuable type-strain genomes for metagenomic binning, comparative biology and taxonomic classification.</title>
        <authorList>
            <person name="Goeker M."/>
        </authorList>
    </citation>
    <scope>NUCLEOTIDE SEQUENCE [LARGE SCALE GENOMIC DNA]</scope>
    <source>
        <strain evidence="2 3">DSM 6139</strain>
    </source>
</reference>
<keyword evidence="3" id="KW-1185">Reference proteome</keyword>
<evidence type="ECO:0000259" key="1">
    <source>
        <dbReference type="SMART" id="SM00507"/>
    </source>
</evidence>
<keyword evidence="2" id="KW-0378">Hydrolase</keyword>
<accession>A0ABS4G764</accession>
<protein>
    <submittedName>
        <fullName evidence="2">Restriction endonuclease</fullName>
    </submittedName>
</protein>
<keyword evidence="2" id="KW-0540">Nuclease</keyword>
<dbReference type="GO" id="GO:0004519">
    <property type="term" value="F:endonuclease activity"/>
    <property type="evidence" value="ECO:0007669"/>
    <property type="project" value="UniProtKB-KW"/>
</dbReference>
<dbReference type="CDD" id="cd00085">
    <property type="entry name" value="HNHc"/>
    <property type="match status" value="1"/>
</dbReference>
<dbReference type="EMBL" id="JAGGKC010000027">
    <property type="protein sequence ID" value="MBP1920282.1"/>
    <property type="molecule type" value="Genomic_DNA"/>
</dbReference>
<dbReference type="RefSeq" id="WP_245250776.1">
    <property type="nucleotide sequence ID" value="NZ_JAGGKC010000027.1"/>
</dbReference>
<proteinExistence type="predicted"/>
<keyword evidence="2" id="KW-0255">Endonuclease</keyword>
<evidence type="ECO:0000313" key="2">
    <source>
        <dbReference type="EMBL" id="MBP1920282.1"/>
    </source>
</evidence>